<dbReference type="EMBL" id="MTYI01000131">
    <property type="protein sequence ID" value="PNP51275.1"/>
    <property type="molecule type" value="Genomic_DNA"/>
</dbReference>
<dbReference type="AlphaFoldDB" id="A0A2K0U0H6"/>
<evidence type="ECO:0000313" key="2">
    <source>
        <dbReference type="Proteomes" id="UP000236290"/>
    </source>
</evidence>
<proteinExistence type="predicted"/>
<gene>
    <name evidence="1" type="ORF">THARTR1_08091</name>
</gene>
<organism evidence="1 2">
    <name type="scientific">Trichoderma harzianum</name>
    <name type="common">Hypocrea lixii</name>
    <dbReference type="NCBI Taxonomy" id="5544"/>
    <lineage>
        <taxon>Eukaryota</taxon>
        <taxon>Fungi</taxon>
        <taxon>Dikarya</taxon>
        <taxon>Ascomycota</taxon>
        <taxon>Pezizomycotina</taxon>
        <taxon>Sordariomycetes</taxon>
        <taxon>Hypocreomycetidae</taxon>
        <taxon>Hypocreales</taxon>
        <taxon>Hypocreaceae</taxon>
        <taxon>Trichoderma</taxon>
    </lineage>
</organism>
<dbReference type="Proteomes" id="UP000236290">
    <property type="component" value="Unassembled WGS sequence"/>
</dbReference>
<evidence type="ECO:0000313" key="1">
    <source>
        <dbReference type="EMBL" id="PNP51275.1"/>
    </source>
</evidence>
<reference evidence="1 2" key="1">
    <citation type="submission" date="2017-02" db="EMBL/GenBank/DDBJ databases">
        <title>Genomes of Trichoderma spp. with biocontrol activity.</title>
        <authorList>
            <person name="Gardiner D."/>
            <person name="Kazan K."/>
            <person name="Vos C."/>
            <person name="Harvey P."/>
        </authorList>
    </citation>
    <scope>NUCLEOTIDE SEQUENCE [LARGE SCALE GENOMIC DNA]</scope>
    <source>
        <strain evidence="1 2">Tr1</strain>
    </source>
</reference>
<comment type="caution">
    <text evidence="1">The sequence shown here is derived from an EMBL/GenBank/DDBJ whole genome shotgun (WGS) entry which is preliminary data.</text>
</comment>
<accession>A0A2K0U0H6</accession>
<protein>
    <submittedName>
        <fullName evidence="1">Uncharacterized protein</fullName>
    </submittedName>
</protein>
<sequence length="69" mass="7444">MIIFMITRAGVVLMATGVKALEVYLEYRLKVAALAATTIITITATTTTTANLASGVSFLESITVLNWRH</sequence>
<name>A0A2K0U0H6_TRIHA</name>